<evidence type="ECO:0000313" key="1">
    <source>
        <dbReference type="EMBL" id="VAW70332.1"/>
    </source>
</evidence>
<reference evidence="1" key="1">
    <citation type="submission" date="2018-06" db="EMBL/GenBank/DDBJ databases">
        <authorList>
            <person name="Zhirakovskaya E."/>
        </authorList>
    </citation>
    <scope>NUCLEOTIDE SEQUENCE</scope>
</reference>
<dbReference type="EMBL" id="UOFI01000192">
    <property type="protein sequence ID" value="VAW70332.1"/>
    <property type="molecule type" value="Genomic_DNA"/>
</dbReference>
<dbReference type="AlphaFoldDB" id="A0A3B0Y4N7"/>
<proteinExistence type="predicted"/>
<sequence>MFDRLFASKQRPYFKKPFRQDTLSSDLSGTRFEITLPPQDYAFPEKPCRPTINLFDKNQYGYETQPDRNGYPPHNQGIMRECVFKRNWFSYGPIWRASHIGSLQCVGVICDTSQMITGLNCFNPEHLEKLILHDLYYSKGPGFGTNENTSPVNWKIRQLQGVDWVYLESRRRVAAWEQNPDGYNEAHFSVSMFTPLFEDKYLILSFYALGSLPAEASNQAMFARINAIIPSLKVELSPAALQQKADAEQKFPNTHYSQSREPESWEYYKSFRDGDILKGEKPLVIEGPCSPPPLL</sequence>
<accession>A0A3B0Y4N7</accession>
<protein>
    <submittedName>
        <fullName evidence="1">Uncharacterized protein</fullName>
    </submittedName>
</protein>
<organism evidence="1">
    <name type="scientific">hydrothermal vent metagenome</name>
    <dbReference type="NCBI Taxonomy" id="652676"/>
    <lineage>
        <taxon>unclassified sequences</taxon>
        <taxon>metagenomes</taxon>
        <taxon>ecological metagenomes</taxon>
    </lineage>
</organism>
<gene>
    <name evidence="1" type="ORF">MNBD_GAMMA09-3326</name>
</gene>
<name>A0A3B0Y4N7_9ZZZZ</name>